<comment type="caution">
    <text evidence="2">The sequence shown here is derived from an EMBL/GenBank/DDBJ whole genome shotgun (WGS) entry which is preliminary data.</text>
</comment>
<proteinExistence type="predicted"/>
<gene>
    <name evidence="2" type="ORF">C486_16318</name>
</gene>
<evidence type="ECO:0000256" key="1">
    <source>
        <dbReference type="SAM" id="MobiDB-lite"/>
    </source>
</evidence>
<dbReference type="AlphaFoldDB" id="L9YUI6"/>
<protein>
    <submittedName>
        <fullName evidence="2">Uncharacterized protein</fullName>
    </submittedName>
</protein>
<feature type="compositionally biased region" description="Basic and acidic residues" evidence="1">
    <location>
        <begin position="36"/>
        <end position="47"/>
    </location>
</feature>
<keyword evidence="3" id="KW-1185">Reference proteome</keyword>
<dbReference type="EMBL" id="AOIJ01000062">
    <property type="protein sequence ID" value="ELY77356.1"/>
    <property type="molecule type" value="Genomic_DNA"/>
</dbReference>
<evidence type="ECO:0000313" key="3">
    <source>
        <dbReference type="Proteomes" id="UP000011592"/>
    </source>
</evidence>
<reference evidence="2 3" key="1">
    <citation type="journal article" date="2014" name="PLoS Genet.">
        <title>Phylogenetically driven sequencing of extremely halophilic archaea reveals strategies for static and dynamic osmo-response.</title>
        <authorList>
            <person name="Becker E.A."/>
            <person name="Seitzer P.M."/>
            <person name="Tritt A."/>
            <person name="Larsen D."/>
            <person name="Krusor M."/>
            <person name="Yao A.I."/>
            <person name="Wu D."/>
            <person name="Madern D."/>
            <person name="Eisen J.A."/>
            <person name="Darling A.E."/>
            <person name="Facciotti M.T."/>
        </authorList>
    </citation>
    <scope>NUCLEOTIDE SEQUENCE [LARGE SCALE GENOMIC DNA]</scope>
    <source>
        <strain evidence="2 3">JCM 14663</strain>
    </source>
</reference>
<evidence type="ECO:0000313" key="2">
    <source>
        <dbReference type="EMBL" id="ELY77356.1"/>
    </source>
</evidence>
<organism evidence="2 3">
    <name type="scientific">Natrinema gari JCM 14663</name>
    <dbReference type="NCBI Taxonomy" id="1230459"/>
    <lineage>
        <taxon>Archaea</taxon>
        <taxon>Methanobacteriati</taxon>
        <taxon>Methanobacteriota</taxon>
        <taxon>Stenosarchaea group</taxon>
        <taxon>Halobacteria</taxon>
        <taxon>Halobacteriales</taxon>
        <taxon>Natrialbaceae</taxon>
        <taxon>Natrinema</taxon>
    </lineage>
</organism>
<sequence length="83" mass="8621">MSVVVTAAGQSTMDDSTGRSRALGGDARTLVLRSPCSERTHQEDSKRLPNRARGGGAVGTATSRHHAVLEAVGDADGRARSPH</sequence>
<name>L9YUI6_9EURY</name>
<dbReference type="Proteomes" id="UP000011592">
    <property type="component" value="Unassembled WGS sequence"/>
</dbReference>
<feature type="region of interest" description="Disordered" evidence="1">
    <location>
        <begin position="1"/>
        <end position="83"/>
    </location>
</feature>
<accession>L9YUI6</accession>